<reference evidence="2 3" key="1">
    <citation type="submission" date="2020-04" db="EMBL/GenBank/DDBJ databases">
        <title>MicrobeNet Type strains.</title>
        <authorList>
            <person name="Nicholson A.C."/>
        </authorList>
    </citation>
    <scope>NUCLEOTIDE SEQUENCE [LARGE SCALE GENOMIC DNA]</scope>
    <source>
        <strain evidence="2 3">DSM 44956</strain>
    </source>
</reference>
<proteinExistence type="predicted"/>
<name>A0A7X6L4N0_9NOCA</name>
<keyword evidence="1" id="KW-1133">Transmembrane helix</keyword>
<accession>A0A7X6L4N0</accession>
<dbReference type="RefSeq" id="WP_157113919.1">
    <property type="nucleotide sequence ID" value="NZ_JAAXOS010000007.1"/>
</dbReference>
<keyword evidence="1" id="KW-0472">Membrane</keyword>
<dbReference type="AlphaFoldDB" id="A0A7X6L4N0"/>
<dbReference type="EMBL" id="JAAXOS010000007">
    <property type="protein sequence ID" value="NKY27771.1"/>
    <property type="molecule type" value="Genomic_DNA"/>
</dbReference>
<comment type="caution">
    <text evidence="2">The sequence shown here is derived from an EMBL/GenBank/DDBJ whole genome shotgun (WGS) entry which is preliminary data.</text>
</comment>
<keyword evidence="1" id="KW-0812">Transmembrane</keyword>
<evidence type="ECO:0000313" key="2">
    <source>
        <dbReference type="EMBL" id="NKY27771.1"/>
    </source>
</evidence>
<dbReference type="Proteomes" id="UP000540698">
    <property type="component" value="Unassembled WGS sequence"/>
</dbReference>
<gene>
    <name evidence="2" type="ORF">HGB38_16280</name>
</gene>
<evidence type="ECO:0000256" key="1">
    <source>
        <dbReference type="SAM" id="Phobius"/>
    </source>
</evidence>
<feature type="transmembrane region" description="Helical" evidence="1">
    <location>
        <begin position="12"/>
        <end position="37"/>
    </location>
</feature>
<protein>
    <submittedName>
        <fullName evidence="2">Uncharacterized protein</fullName>
    </submittedName>
</protein>
<feature type="transmembrane region" description="Helical" evidence="1">
    <location>
        <begin position="43"/>
        <end position="61"/>
    </location>
</feature>
<sequence>MTIIPAAATYRALVAGPGTWAKVVESIAVLFGVWLMWRQPDVGLILAVVFLLFPVLAGETYRRLRRLREARLRWLTLTAAAADEGGRILWVEHASPRGQQTQVLLLDPATELETAPRSLWGQWPSGIYVCVSDGRRVLAAALPGDPAAVDKLAKYVVQQGYPSRC</sequence>
<keyword evidence="3" id="KW-1185">Reference proteome</keyword>
<evidence type="ECO:0000313" key="3">
    <source>
        <dbReference type="Proteomes" id="UP000540698"/>
    </source>
</evidence>
<organism evidence="2 3">
    <name type="scientific">Nocardia gamkensis</name>
    <dbReference type="NCBI Taxonomy" id="352869"/>
    <lineage>
        <taxon>Bacteria</taxon>
        <taxon>Bacillati</taxon>
        <taxon>Actinomycetota</taxon>
        <taxon>Actinomycetes</taxon>
        <taxon>Mycobacteriales</taxon>
        <taxon>Nocardiaceae</taxon>
        <taxon>Nocardia</taxon>
    </lineage>
</organism>